<evidence type="ECO:0000256" key="5">
    <source>
        <dbReference type="ARBA" id="ARBA00022538"/>
    </source>
</evidence>
<feature type="transmembrane region" description="Helical" evidence="19">
    <location>
        <begin position="112"/>
        <end position="130"/>
    </location>
</feature>
<dbReference type="GO" id="GO:0008273">
    <property type="term" value="F:calcium, potassium:sodium antiporter activity"/>
    <property type="evidence" value="ECO:0007669"/>
    <property type="project" value="TreeGrafter"/>
</dbReference>
<gene>
    <name evidence="22" type="primary">LOC109463510</name>
</gene>
<evidence type="ECO:0000256" key="13">
    <source>
        <dbReference type="ARBA" id="ARBA00023053"/>
    </source>
</evidence>
<dbReference type="GO" id="GO:0016020">
    <property type="term" value="C:membrane"/>
    <property type="evidence" value="ECO:0007669"/>
    <property type="project" value="UniProtKB-SubCell"/>
</dbReference>
<name>A0A6P4YAS1_BRABE</name>
<evidence type="ECO:0000256" key="17">
    <source>
        <dbReference type="ARBA" id="ARBA00033627"/>
    </source>
</evidence>
<keyword evidence="14" id="KW-0406">Ion transport</keyword>
<feature type="transmembrane region" description="Helical" evidence="19">
    <location>
        <begin position="455"/>
        <end position="480"/>
    </location>
</feature>
<feature type="transmembrane region" description="Helical" evidence="19">
    <location>
        <begin position="215"/>
        <end position="234"/>
    </location>
</feature>
<comment type="catalytic activity">
    <reaction evidence="17">
        <text>Ca(2+)(out) + K(+)(out) + 4 Na(+)(in) = Ca(2+)(in) + K(+)(in) + 4 Na(+)(out)</text>
        <dbReference type="Rhea" id="RHEA:69967"/>
        <dbReference type="ChEBI" id="CHEBI:29101"/>
        <dbReference type="ChEBI" id="CHEBI:29103"/>
        <dbReference type="ChEBI" id="CHEBI:29108"/>
    </reaction>
</comment>
<evidence type="ECO:0000256" key="10">
    <source>
        <dbReference type="ARBA" id="ARBA00022847"/>
    </source>
</evidence>
<keyword evidence="3" id="KW-0813">Transport</keyword>
<dbReference type="GO" id="GO:0005262">
    <property type="term" value="F:calcium channel activity"/>
    <property type="evidence" value="ECO:0007669"/>
    <property type="project" value="TreeGrafter"/>
</dbReference>
<keyword evidence="8" id="KW-0732">Signal</keyword>
<dbReference type="Pfam" id="PF01699">
    <property type="entry name" value="Na_Ca_ex"/>
    <property type="match status" value="2"/>
</dbReference>
<dbReference type="KEGG" id="bbel:109463510"/>
<feature type="region of interest" description="Disordered" evidence="18">
    <location>
        <begin position="261"/>
        <end position="325"/>
    </location>
</feature>
<feature type="transmembrane region" description="Helical" evidence="19">
    <location>
        <begin position="186"/>
        <end position="208"/>
    </location>
</feature>
<dbReference type="GO" id="GO:0015293">
    <property type="term" value="F:symporter activity"/>
    <property type="evidence" value="ECO:0007669"/>
    <property type="project" value="UniProtKB-KW"/>
</dbReference>
<keyword evidence="11" id="KW-0630">Potassium</keyword>
<organism evidence="21 22">
    <name type="scientific">Branchiostoma belcheri</name>
    <name type="common">Amphioxus</name>
    <dbReference type="NCBI Taxonomy" id="7741"/>
    <lineage>
        <taxon>Eukaryota</taxon>
        <taxon>Metazoa</taxon>
        <taxon>Chordata</taxon>
        <taxon>Cephalochordata</taxon>
        <taxon>Leptocardii</taxon>
        <taxon>Amphioxiformes</taxon>
        <taxon>Branchiostomatidae</taxon>
        <taxon>Branchiostoma</taxon>
    </lineage>
</organism>
<evidence type="ECO:0000256" key="3">
    <source>
        <dbReference type="ARBA" id="ARBA00022448"/>
    </source>
</evidence>
<keyword evidence="9" id="KW-0106">Calcium</keyword>
<evidence type="ECO:0000256" key="9">
    <source>
        <dbReference type="ARBA" id="ARBA00022837"/>
    </source>
</evidence>
<evidence type="ECO:0000256" key="18">
    <source>
        <dbReference type="SAM" id="MobiDB-lite"/>
    </source>
</evidence>
<evidence type="ECO:0000256" key="6">
    <source>
        <dbReference type="ARBA" id="ARBA00022568"/>
    </source>
</evidence>
<keyword evidence="5" id="KW-0633">Potassium transport</keyword>
<evidence type="ECO:0000256" key="15">
    <source>
        <dbReference type="ARBA" id="ARBA00023136"/>
    </source>
</evidence>
<evidence type="ECO:0000256" key="14">
    <source>
        <dbReference type="ARBA" id="ARBA00023065"/>
    </source>
</evidence>
<dbReference type="InterPro" id="IPR044880">
    <property type="entry name" value="NCX_ion-bd_dom_sf"/>
</dbReference>
<evidence type="ECO:0000313" key="21">
    <source>
        <dbReference type="Proteomes" id="UP000515135"/>
    </source>
</evidence>
<evidence type="ECO:0000256" key="2">
    <source>
        <dbReference type="ARBA" id="ARBA00005364"/>
    </source>
</evidence>
<dbReference type="GO" id="GO:0006874">
    <property type="term" value="P:intracellular calcium ion homeostasis"/>
    <property type="evidence" value="ECO:0007669"/>
    <property type="project" value="TreeGrafter"/>
</dbReference>
<evidence type="ECO:0000313" key="22">
    <source>
        <dbReference type="RefSeq" id="XP_019615902.1"/>
    </source>
</evidence>
<evidence type="ECO:0000256" key="1">
    <source>
        <dbReference type="ARBA" id="ARBA00004141"/>
    </source>
</evidence>
<keyword evidence="6" id="KW-0109">Calcium transport</keyword>
<dbReference type="PANTHER" id="PTHR10846:SF73">
    <property type="entry name" value="SODIUM_CALCIUM EXCHANGER MEMBRANE REGION DOMAIN-CONTAINING PROTEIN"/>
    <property type="match status" value="1"/>
</dbReference>
<dbReference type="RefSeq" id="XP_019615902.1">
    <property type="nucleotide sequence ID" value="XM_019760343.1"/>
</dbReference>
<evidence type="ECO:0000256" key="11">
    <source>
        <dbReference type="ARBA" id="ARBA00022958"/>
    </source>
</evidence>
<keyword evidence="7 19" id="KW-0812">Transmembrane</keyword>
<feature type="domain" description="Sodium/calcium exchanger membrane region" evidence="20">
    <location>
        <begin position="116"/>
        <end position="236"/>
    </location>
</feature>
<dbReference type="FunFam" id="1.20.1420.30:FF:000009">
    <property type="entry name" value="sodium/potassium/calcium exchanger 5 isoform X2"/>
    <property type="match status" value="1"/>
</dbReference>
<sequence length="529" mass="57148">MRVRRRSDMLWLTVPMMTVVGTVLVLLAPGGREIPSGGGARSPDKGTNLAHAGHDQTSPSRSLLQFVDDHIHSTGEPDLRYLDGEVPNCTLASILQFPPDPMPASVRRNGGVLLHVLVVVYMFSAIAIVCDDYFVPSLETTSTRLGLSHNVAGATFMAVGSSAPELFVAMLGVFVTKNDVGVETVVGSAIFNVLVITGLTALCSSTLLSLSWWPLFRDSFFYLISVVTLVLIIYDEKVKGWHMSRESSALLAIKHSANTNPDSYQTLENEGETPAETDGNINKDAANVEKKDPEKAPPAEPEKPPVPPPDAPRAAGEGPPKRSLLTVPEGKRKIAFFLNFPIHAVLYVTIPDCHGEGTKHRYLLTFFMTTLWIAVFSYVLVWMSTIIGFTIGIPDEIMGLTVLAIGTSIPDALSSVLVSSSGLGDMAVSNSLGSNIFDILVCLGLPWLFKSAGGFAVHIYGESIIYSTITLISTVFFLVVDVHLNGWKLTKSLGVTCLCAYVFVLTLAIVYELNIFTAHLPICPLDADI</sequence>
<protein>
    <submittedName>
        <fullName evidence="22">Sodium/potassium/calcium exchanger 3-like</fullName>
    </submittedName>
</protein>
<dbReference type="Gene3D" id="1.20.1420.30">
    <property type="entry name" value="NCX, central ion-binding region"/>
    <property type="match status" value="2"/>
</dbReference>
<feature type="transmembrane region" description="Helical" evidence="19">
    <location>
        <begin position="432"/>
        <end position="449"/>
    </location>
</feature>
<evidence type="ECO:0000256" key="8">
    <source>
        <dbReference type="ARBA" id="ARBA00022729"/>
    </source>
</evidence>
<keyword evidence="13" id="KW-0915">Sodium</keyword>
<reference evidence="22" key="1">
    <citation type="submission" date="2025-08" db="UniProtKB">
        <authorList>
            <consortium name="RefSeq"/>
        </authorList>
    </citation>
    <scope>IDENTIFICATION</scope>
    <source>
        <tissue evidence="22">Gonad</tissue>
    </source>
</reference>
<proteinExistence type="inferred from homology"/>
<keyword evidence="15 19" id="KW-0472">Membrane</keyword>
<dbReference type="NCBIfam" id="TIGR00367">
    <property type="entry name" value="calcium/sodium antiporter"/>
    <property type="match status" value="1"/>
</dbReference>
<comment type="subcellular location">
    <subcellularLocation>
        <location evidence="1">Membrane</location>
        <topology evidence="1">Multi-pass membrane protein</topology>
    </subcellularLocation>
</comment>
<evidence type="ECO:0000259" key="20">
    <source>
        <dbReference type="Pfam" id="PF01699"/>
    </source>
</evidence>
<evidence type="ECO:0000256" key="16">
    <source>
        <dbReference type="ARBA" id="ARBA00023201"/>
    </source>
</evidence>
<evidence type="ECO:0000256" key="4">
    <source>
        <dbReference type="ARBA" id="ARBA00022449"/>
    </source>
</evidence>
<dbReference type="GeneID" id="109463510"/>
<feature type="domain" description="Sodium/calcium exchanger membrane region" evidence="20">
    <location>
        <begin position="363"/>
        <end position="509"/>
    </location>
</feature>
<keyword evidence="10" id="KW-0769">Symport</keyword>
<keyword evidence="12 19" id="KW-1133">Transmembrane helix</keyword>
<evidence type="ECO:0000256" key="19">
    <source>
        <dbReference type="SAM" id="Phobius"/>
    </source>
</evidence>
<dbReference type="InterPro" id="IPR004481">
    <property type="entry name" value="K/Na/Ca-exchanger"/>
</dbReference>
<accession>A0A6P4YAS1</accession>
<feature type="compositionally biased region" description="Basic and acidic residues" evidence="18">
    <location>
        <begin position="286"/>
        <end position="303"/>
    </location>
</feature>
<evidence type="ECO:0000256" key="12">
    <source>
        <dbReference type="ARBA" id="ARBA00022989"/>
    </source>
</evidence>
<dbReference type="OrthoDB" id="2127281at2759"/>
<feature type="region of interest" description="Disordered" evidence="18">
    <location>
        <begin position="35"/>
        <end position="57"/>
    </location>
</feature>
<dbReference type="Proteomes" id="UP000515135">
    <property type="component" value="Unplaced"/>
</dbReference>
<comment type="similarity">
    <text evidence="2">Belongs to the Ca(2+):cation antiporter (CaCA) (TC 2.A.19) family. SLC24A subfamily.</text>
</comment>
<evidence type="ECO:0000256" key="7">
    <source>
        <dbReference type="ARBA" id="ARBA00022692"/>
    </source>
</evidence>
<keyword evidence="4" id="KW-0050">Antiport</keyword>
<keyword evidence="16" id="KW-0739">Sodium transport</keyword>
<feature type="transmembrane region" description="Helical" evidence="19">
    <location>
        <begin position="397"/>
        <end position="420"/>
    </location>
</feature>
<feature type="transmembrane region" description="Helical" evidence="19">
    <location>
        <begin position="362"/>
        <end position="391"/>
    </location>
</feature>
<dbReference type="AlphaFoldDB" id="A0A6P4YAS1"/>
<dbReference type="PANTHER" id="PTHR10846">
    <property type="entry name" value="SODIUM/POTASSIUM/CALCIUM EXCHANGER"/>
    <property type="match status" value="1"/>
</dbReference>
<feature type="transmembrane region" description="Helical" evidence="19">
    <location>
        <begin position="492"/>
        <end position="511"/>
    </location>
</feature>
<keyword evidence="21" id="KW-1185">Reference proteome</keyword>
<dbReference type="InterPro" id="IPR004837">
    <property type="entry name" value="NaCa_Exmemb"/>
</dbReference>
<feature type="transmembrane region" description="Helical" evidence="19">
    <location>
        <begin position="151"/>
        <end position="174"/>
    </location>
</feature>